<dbReference type="Proteomes" id="UP001229251">
    <property type="component" value="Unassembled WGS sequence"/>
</dbReference>
<name>A0AAJ1V2U8_9LACT</name>
<reference evidence="7" key="1">
    <citation type="submission" date="2023-05" db="EMBL/GenBank/DDBJ databases">
        <title>Cataloging the Phylogenetic Diversity of Human Bladder Bacteria.</title>
        <authorList>
            <person name="Du J."/>
        </authorList>
    </citation>
    <scope>NUCLEOTIDE SEQUENCE</scope>
    <source>
        <strain evidence="7">UMB1231</strain>
    </source>
</reference>
<feature type="domain" description="D-isomer specific 2-hydroxyacid dehydrogenase NAD-binding" evidence="6">
    <location>
        <begin position="112"/>
        <end position="288"/>
    </location>
</feature>
<evidence type="ECO:0000259" key="6">
    <source>
        <dbReference type="Pfam" id="PF02826"/>
    </source>
</evidence>
<dbReference type="GO" id="GO:0016616">
    <property type="term" value="F:oxidoreductase activity, acting on the CH-OH group of donors, NAD or NADP as acceptor"/>
    <property type="evidence" value="ECO:0007669"/>
    <property type="project" value="InterPro"/>
</dbReference>
<dbReference type="Pfam" id="PF02826">
    <property type="entry name" value="2-Hacid_dh_C"/>
    <property type="match status" value="1"/>
</dbReference>
<keyword evidence="3" id="KW-0520">NAD</keyword>
<evidence type="ECO:0000256" key="1">
    <source>
        <dbReference type="ARBA" id="ARBA00005854"/>
    </source>
</evidence>
<sequence length="318" mass="34947">MKIVLAEPLSIAPEYLDQLIQPYLDLGHEFISYDTVSDNDSELIRRTHDADIVLLANHPFSEEVVDALDNCQYLNIAFTGVDHVAVQSAKKKNILLSNASGYSNTAVSELVLGLTLDLYRDISKQNQMIRQGHTFSGPIMGQEIKGKTVAILGTGKIGSQTAELFHALGAKLIAYDQSENETLKQALPIQYLSLDNVLSQADIVTLHLPLTDDTHHLIDQQALQQMKSSAVLINAARGPIIDQTALCQALDQGQIAGAAIDVFDQEPPLNNDHPYFKPANLLLTPHIGYLTQEAMNKRAQIVFNNLKSFLDGEPQNLV</sequence>
<dbReference type="PANTHER" id="PTHR43761">
    <property type="entry name" value="D-ISOMER SPECIFIC 2-HYDROXYACID DEHYDROGENASE FAMILY PROTEIN (AFU_ORTHOLOGUE AFUA_1G13630)"/>
    <property type="match status" value="1"/>
</dbReference>
<dbReference type="Pfam" id="PF00389">
    <property type="entry name" value="2-Hacid_dh"/>
    <property type="match status" value="1"/>
</dbReference>
<dbReference type="AlphaFoldDB" id="A0AAJ1V2U8"/>
<evidence type="ECO:0000256" key="2">
    <source>
        <dbReference type="ARBA" id="ARBA00023002"/>
    </source>
</evidence>
<evidence type="ECO:0000313" key="8">
    <source>
        <dbReference type="Proteomes" id="UP001229251"/>
    </source>
</evidence>
<dbReference type="PROSITE" id="PS00671">
    <property type="entry name" value="D_2_HYDROXYACID_DH_3"/>
    <property type="match status" value="1"/>
</dbReference>
<evidence type="ECO:0000313" key="7">
    <source>
        <dbReference type="EMBL" id="MDK7186706.1"/>
    </source>
</evidence>
<dbReference type="RefSeq" id="WP_285065357.1">
    <property type="nucleotide sequence ID" value="NZ_JASOOE010000003.1"/>
</dbReference>
<dbReference type="FunFam" id="3.40.50.720:FF:000203">
    <property type="entry name" value="D-3-phosphoglycerate dehydrogenase (SerA)"/>
    <property type="match status" value="1"/>
</dbReference>
<dbReference type="InterPro" id="IPR029753">
    <property type="entry name" value="D-isomer_DH_CS"/>
</dbReference>
<dbReference type="SUPFAM" id="SSF51735">
    <property type="entry name" value="NAD(P)-binding Rossmann-fold domains"/>
    <property type="match status" value="1"/>
</dbReference>
<dbReference type="InterPro" id="IPR029752">
    <property type="entry name" value="D-isomer_DH_CS1"/>
</dbReference>
<accession>A0AAJ1V2U8</accession>
<evidence type="ECO:0000259" key="5">
    <source>
        <dbReference type="Pfam" id="PF00389"/>
    </source>
</evidence>
<keyword evidence="2 4" id="KW-0560">Oxidoreductase</keyword>
<gene>
    <name evidence="7" type="ORF">QP433_01780</name>
</gene>
<dbReference type="Gene3D" id="3.40.50.720">
    <property type="entry name" value="NAD(P)-binding Rossmann-like Domain"/>
    <property type="match status" value="2"/>
</dbReference>
<proteinExistence type="inferred from homology"/>
<comment type="similarity">
    <text evidence="1 4">Belongs to the D-isomer specific 2-hydroxyacid dehydrogenase family.</text>
</comment>
<dbReference type="InterPro" id="IPR006139">
    <property type="entry name" value="D-isomer_2_OHA_DH_cat_dom"/>
</dbReference>
<dbReference type="EMBL" id="JASOOE010000003">
    <property type="protein sequence ID" value="MDK7186706.1"/>
    <property type="molecule type" value="Genomic_DNA"/>
</dbReference>
<dbReference type="InterPro" id="IPR050418">
    <property type="entry name" value="D-iso_2-hydroxyacid_DH_PdxB"/>
</dbReference>
<dbReference type="InterPro" id="IPR006140">
    <property type="entry name" value="D-isomer_DH_NAD-bd"/>
</dbReference>
<comment type="caution">
    <text evidence="7">The sequence shown here is derived from an EMBL/GenBank/DDBJ whole genome shotgun (WGS) entry which is preliminary data.</text>
</comment>
<dbReference type="PROSITE" id="PS00065">
    <property type="entry name" value="D_2_HYDROXYACID_DH_1"/>
    <property type="match status" value="1"/>
</dbReference>
<dbReference type="InterPro" id="IPR036291">
    <property type="entry name" value="NAD(P)-bd_dom_sf"/>
</dbReference>
<dbReference type="PANTHER" id="PTHR43761:SF1">
    <property type="entry name" value="D-ISOMER SPECIFIC 2-HYDROXYACID DEHYDROGENASE CATALYTIC DOMAIN-CONTAINING PROTEIN-RELATED"/>
    <property type="match status" value="1"/>
</dbReference>
<feature type="domain" description="D-isomer specific 2-hydroxyacid dehydrogenase catalytic" evidence="5">
    <location>
        <begin position="21"/>
        <end position="316"/>
    </location>
</feature>
<protein>
    <submittedName>
        <fullName evidence="7">NAD(P)-dependent oxidoreductase</fullName>
    </submittedName>
</protein>
<evidence type="ECO:0000256" key="4">
    <source>
        <dbReference type="RuleBase" id="RU003719"/>
    </source>
</evidence>
<organism evidence="7 8">
    <name type="scientific">Facklamia hominis</name>
    <dbReference type="NCBI Taxonomy" id="178214"/>
    <lineage>
        <taxon>Bacteria</taxon>
        <taxon>Bacillati</taxon>
        <taxon>Bacillota</taxon>
        <taxon>Bacilli</taxon>
        <taxon>Lactobacillales</taxon>
        <taxon>Aerococcaceae</taxon>
        <taxon>Facklamia</taxon>
    </lineage>
</organism>
<dbReference type="GO" id="GO:0051287">
    <property type="term" value="F:NAD binding"/>
    <property type="evidence" value="ECO:0007669"/>
    <property type="project" value="InterPro"/>
</dbReference>
<dbReference type="PROSITE" id="PS00670">
    <property type="entry name" value="D_2_HYDROXYACID_DH_2"/>
    <property type="match status" value="1"/>
</dbReference>
<evidence type="ECO:0000256" key="3">
    <source>
        <dbReference type="ARBA" id="ARBA00023027"/>
    </source>
</evidence>
<dbReference type="SUPFAM" id="SSF52283">
    <property type="entry name" value="Formate/glycerate dehydrogenase catalytic domain-like"/>
    <property type="match status" value="1"/>
</dbReference>